<proteinExistence type="predicted"/>
<dbReference type="EMBL" id="SMKU01000215">
    <property type="protein sequence ID" value="TDD76185.1"/>
    <property type="molecule type" value="Genomic_DNA"/>
</dbReference>
<keyword evidence="6" id="KW-1185">Reference proteome</keyword>
<evidence type="ECO:0000313" key="6">
    <source>
        <dbReference type="Proteomes" id="UP000294513"/>
    </source>
</evidence>
<evidence type="ECO:0000259" key="4">
    <source>
        <dbReference type="PROSITE" id="PS50949"/>
    </source>
</evidence>
<dbReference type="InterPro" id="IPR036390">
    <property type="entry name" value="WH_DNA-bd_sf"/>
</dbReference>
<comment type="caution">
    <text evidence="5">The sequence shown here is derived from an EMBL/GenBank/DDBJ whole genome shotgun (WGS) entry which is preliminary data.</text>
</comment>
<dbReference type="SUPFAM" id="SSF46785">
    <property type="entry name" value="Winged helix' DNA-binding domain"/>
    <property type="match status" value="1"/>
</dbReference>
<dbReference type="InterPro" id="IPR028978">
    <property type="entry name" value="Chorismate_lyase_/UTRA_dom_sf"/>
</dbReference>
<gene>
    <name evidence="5" type="ORF">E1298_31030</name>
</gene>
<keyword evidence="1" id="KW-0805">Transcription regulation</keyword>
<dbReference type="AlphaFoldDB" id="A0A4R5AUT2"/>
<dbReference type="InterPro" id="IPR000524">
    <property type="entry name" value="Tscrpt_reg_HTH_GntR"/>
</dbReference>
<feature type="domain" description="HTH gntR-type" evidence="4">
    <location>
        <begin position="9"/>
        <end position="77"/>
    </location>
</feature>
<evidence type="ECO:0000256" key="1">
    <source>
        <dbReference type="ARBA" id="ARBA00023015"/>
    </source>
</evidence>
<organism evidence="5 6">
    <name type="scientific">Actinomadura rubrisoli</name>
    <dbReference type="NCBI Taxonomy" id="2530368"/>
    <lineage>
        <taxon>Bacteria</taxon>
        <taxon>Bacillati</taxon>
        <taxon>Actinomycetota</taxon>
        <taxon>Actinomycetes</taxon>
        <taxon>Streptosporangiales</taxon>
        <taxon>Thermomonosporaceae</taxon>
        <taxon>Actinomadura</taxon>
    </lineage>
</organism>
<name>A0A4R5AUT2_9ACTN</name>
<dbReference type="PROSITE" id="PS50949">
    <property type="entry name" value="HTH_GNTR"/>
    <property type="match status" value="1"/>
</dbReference>
<dbReference type="PANTHER" id="PTHR44846">
    <property type="entry name" value="MANNOSYL-D-GLYCERATE TRANSPORT/METABOLISM SYSTEM REPRESSOR MNGR-RELATED"/>
    <property type="match status" value="1"/>
</dbReference>
<dbReference type="GO" id="GO:0045892">
    <property type="term" value="P:negative regulation of DNA-templated transcription"/>
    <property type="evidence" value="ECO:0007669"/>
    <property type="project" value="TreeGrafter"/>
</dbReference>
<protein>
    <submittedName>
        <fullName evidence="5">GntR family transcriptional regulator</fullName>
    </submittedName>
</protein>
<dbReference type="GO" id="GO:0003677">
    <property type="term" value="F:DNA binding"/>
    <property type="evidence" value="ECO:0007669"/>
    <property type="project" value="UniProtKB-KW"/>
</dbReference>
<dbReference type="PRINTS" id="PR00035">
    <property type="entry name" value="HTHGNTR"/>
</dbReference>
<dbReference type="Gene3D" id="1.10.10.10">
    <property type="entry name" value="Winged helix-like DNA-binding domain superfamily/Winged helix DNA-binding domain"/>
    <property type="match status" value="1"/>
</dbReference>
<dbReference type="Pfam" id="PF00392">
    <property type="entry name" value="GntR"/>
    <property type="match status" value="1"/>
</dbReference>
<dbReference type="OrthoDB" id="3182938at2"/>
<dbReference type="InterPro" id="IPR050679">
    <property type="entry name" value="Bact_HTH_transcr_reg"/>
</dbReference>
<dbReference type="InterPro" id="IPR036388">
    <property type="entry name" value="WH-like_DNA-bd_sf"/>
</dbReference>
<dbReference type="InterPro" id="IPR011663">
    <property type="entry name" value="UTRA"/>
</dbReference>
<dbReference type="SUPFAM" id="SSF64288">
    <property type="entry name" value="Chorismate lyase-like"/>
    <property type="match status" value="1"/>
</dbReference>
<accession>A0A4R5AUT2</accession>
<evidence type="ECO:0000256" key="2">
    <source>
        <dbReference type="ARBA" id="ARBA00023125"/>
    </source>
</evidence>
<reference evidence="5 6" key="1">
    <citation type="submission" date="2019-03" db="EMBL/GenBank/DDBJ databases">
        <title>Draft genome sequences of novel Actinobacteria.</title>
        <authorList>
            <person name="Sahin N."/>
            <person name="Ay H."/>
            <person name="Saygin H."/>
        </authorList>
    </citation>
    <scope>NUCLEOTIDE SEQUENCE [LARGE SCALE GENOMIC DNA]</scope>
    <source>
        <strain evidence="5 6">H3C3</strain>
    </source>
</reference>
<dbReference type="Gene3D" id="3.40.1410.10">
    <property type="entry name" value="Chorismate lyase-like"/>
    <property type="match status" value="1"/>
</dbReference>
<sequence>MTLDRGSPVPLYFQVARQLEDAIRAGELPPGTRLENELELAARYRLSRPTIRQAIQHLVDQGLLVRKRGVGTQVVQSQVRRPIELSSLYDDLAEAGREPRTRVLELGAVPAEGEAAERLGVRAGAEVVRLRRLRLTGGEPLALMTNVLPAGLLEVTAAHLEEHGLYETLRAAGVNIRIAHQEIGARAATAAEARLLDERRGTPLLTMTRTAFDDQGAAVEFGTHAYRADRYSFSHTLVGK</sequence>
<keyword evidence="3" id="KW-0804">Transcription</keyword>
<dbReference type="SMART" id="SM00866">
    <property type="entry name" value="UTRA"/>
    <property type="match status" value="1"/>
</dbReference>
<dbReference type="SMART" id="SM00345">
    <property type="entry name" value="HTH_GNTR"/>
    <property type="match status" value="1"/>
</dbReference>
<dbReference type="GO" id="GO:0003700">
    <property type="term" value="F:DNA-binding transcription factor activity"/>
    <property type="evidence" value="ECO:0007669"/>
    <property type="project" value="InterPro"/>
</dbReference>
<keyword evidence="2" id="KW-0238">DNA-binding</keyword>
<dbReference type="Proteomes" id="UP000294513">
    <property type="component" value="Unassembled WGS sequence"/>
</dbReference>
<dbReference type="Pfam" id="PF07702">
    <property type="entry name" value="UTRA"/>
    <property type="match status" value="1"/>
</dbReference>
<dbReference type="PANTHER" id="PTHR44846:SF17">
    <property type="entry name" value="GNTR-FAMILY TRANSCRIPTIONAL REGULATOR"/>
    <property type="match status" value="1"/>
</dbReference>
<dbReference type="CDD" id="cd07377">
    <property type="entry name" value="WHTH_GntR"/>
    <property type="match status" value="1"/>
</dbReference>
<evidence type="ECO:0000256" key="3">
    <source>
        <dbReference type="ARBA" id="ARBA00023163"/>
    </source>
</evidence>
<evidence type="ECO:0000313" key="5">
    <source>
        <dbReference type="EMBL" id="TDD76185.1"/>
    </source>
</evidence>